<sequence length="63" mass="6344">MRTRTWTRRVAASAAGLVAVLALGTVPAQADGVPTPSTDATVVRTPQGAMVLADGESGGKRPV</sequence>
<dbReference type="RefSeq" id="WP_379524104.1">
    <property type="nucleotide sequence ID" value="NZ_JBHSPA010000115.1"/>
</dbReference>
<evidence type="ECO:0000313" key="2">
    <source>
        <dbReference type="EMBL" id="MFC5834690.1"/>
    </source>
</evidence>
<evidence type="ECO:0000256" key="1">
    <source>
        <dbReference type="SAM" id="SignalP"/>
    </source>
</evidence>
<feature type="signal peptide" evidence="1">
    <location>
        <begin position="1"/>
        <end position="30"/>
    </location>
</feature>
<protein>
    <submittedName>
        <fullName evidence="2">Uncharacterized protein</fullName>
    </submittedName>
</protein>
<name>A0ABW1DBU5_9ACTN</name>
<keyword evidence="3" id="KW-1185">Reference proteome</keyword>
<accession>A0ABW1DBU5</accession>
<keyword evidence="1" id="KW-0732">Signal</keyword>
<organism evidence="2 3">
    <name type="scientific">Nonomuraea insulae</name>
    <dbReference type="NCBI Taxonomy" id="1616787"/>
    <lineage>
        <taxon>Bacteria</taxon>
        <taxon>Bacillati</taxon>
        <taxon>Actinomycetota</taxon>
        <taxon>Actinomycetes</taxon>
        <taxon>Streptosporangiales</taxon>
        <taxon>Streptosporangiaceae</taxon>
        <taxon>Nonomuraea</taxon>
    </lineage>
</organism>
<gene>
    <name evidence="2" type="ORF">ACFPZ3_63530</name>
</gene>
<comment type="caution">
    <text evidence="2">The sequence shown here is derived from an EMBL/GenBank/DDBJ whole genome shotgun (WGS) entry which is preliminary data.</text>
</comment>
<proteinExistence type="predicted"/>
<dbReference type="Proteomes" id="UP001596058">
    <property type="component" value="Unassembled WGS sequence"/>
</dbReference>
<dbReference type="EMBL" id="JBHSPA010000115">
    <property type="protein sequence ID" value="MFC5834690.1"/>
    <property type="molecule type" value="Genomic_DNA"/>
</dbReference>
<evidence type="ECO:0000313" key="3">
    <source>
        <dbReference type="Proteomes" id="UP001596058"/>
    </source>
</evidence>
<reference evidence="3" key="1">
    <citation type="journal article" date="2019" name="Int. J. Syst. Evol. Microbiol.">
        <title>The Global Catalogue of Microorganisms (GCM) 10K type strain sequencing project: providing services to taxonomists for standard genome sequencing and annotation.</title>
        <authorList>
            <consortium name="The Broad Institute Genomics Platform"/>
            <consortium name="The Broad Institute Genome Sequencing Center for Infectious Disease"/>
            <person name="Wu L."/>
            <person name="Ma J."/>
        </authorList>
    </citation>
    <scope>NUCLEOTIDE SEQUENCE [LARGE SCALE GENOMIC DNA]</scope>
    <source>
        <strain evidence="3">CCUG 53903</strain>
    </source>
</reference>
<feature type="chain" id="PRO_5046674906" evidence="1">
    <location>
        <begin position="31"/>
        <end position="63"/>
    </location>
</feature>